<dbReference type="PANTHER" id="PTHR40042:SF1">
    <property type="entry name" value="DUF1405 DOMAIN-CONTAINING PROTEIN"/>
    <property type="match status" value="1"/>
</dbReference>
<feature type="transmembrane region" description="Helical" evidence="1">
    <location>
        <begin position="72"/>
        <end position="95"/>
    </location>
</feature>
<feature type="transmembrane region" description="Helical" evidence="1">
    <location>
        <begin position="134"/>
        <end position="151"/>
    </location>
</feature>
<feature type="transmembrane region" description="Helical" evidence="1">
    <location>
        <begin position="166"/>
        <end position="186"/>
    </location>
</feature>
<protein>
    <submittedName>
        <fullName evidence="2">DUF1405 domain-containing protein</fullName>
    </submittedName>
</protein>
<evidence type="ECO:0000256" key="1">
    <source>
        <dbReference type="SAM" id="Phobius"/>
    </source>
</evidence>
<accession>A0ABV9GLQ1</accession>
<name>A0ABV9GLQ1_9BACL</name>
<feature type="transmembrane region" description="Helical" evidence="1">
    <location>
        <begin position="42"/>
        <end position="65"/>
    </location>
</feature>
<dbReference type="EMBL" id="JBHSFW010000001">
    <property type="protein sequence ID" value="MFC4617791.1"/>
    <property type="molecule type" value="Genomic_DNA"/>
</dbReference>
<dbReference type="Proteomes" id="UP001596022">
    <property type="component" value="Unassembled WGS sequence"/>
</dbReference>
<dbReference type="RefSeq" id="WP_376844816.1">
    <property type="nucleotide sequence ID" value="NZ_JBHSFW010000001.1"/>
</dbReference>
<feature type="transmembrane region" description="Helical" evidence="1">
    <location>
        <begin position="107"/>
        <end position="127"/>
    </location>
</feature>
<dbReference type="PANTHER" id="PTHR40042">
    <property type="entry name" value="HYPOTHETICAL MEMBRANE SPANNING PROTEIN"/>
    <property type="match status" value="1"/>
</dbReference>
<dbReference type="InterPro" id="IPR009845">
    <property type="entry name" value="DUF1405"/>
</dbReference>
<keyword evidence="1" id="KW-0472">Membrane</keyword>
<sequence>MSFFRTFLMNKVILGLLFTVNLLGTLYGYYWYKDQLAATPSYFLPFVPDSPTASLFFCIVLWFFLLDKHAPLFEALAVTSLFKYGVWAVGMNIASGFTGYHLEFGNYMLIVSHACMAIEGLLYTPFFRLKPWHLAVAAIWLLHNEIIDYVFDMMPQYPPLEPYKHLIGYLTFWLSILTIALIYFICFRKNRLRV</sequence>
<organism evidence="2 3">
    <name type="scientific">Camelliibacillus cellulosilyticus</name>
    <dbReference type="NCBI Taxonomy" id="2174486"/>
    <lineage>
        <taxon>Bacteria</taxon>
        <taxon>Bacillati</taxon>
        <taxon>Bacillota</taxon>
        <taxon>Bacilli</taxon>
        <taxon>Bacillales</taxon>
        <taxon>Sporolactobacillaceae</taxon>
        <taxon>Camelliibacillus</taxon>
    </lineage>
</organism>
<comment type="caution">
    <text evidence="2">The sequence shown here is derived from an EMBL/GenBank/DDBJ whole genome shotgun (WGS) entry which is preliminary data.</text>
</comment>
<reference evidence="3" key="1">
    <citation type="journal article" date="2019" name="Int. J. Syst. Evol. Microbiol.">
        <title>The Global Catalogue of Microorganisms (GCM) 10K type strain sequencing project: providing services to taxonomists for standard genome sequencing and annotation.</title>
        <authorList>
            <consortium name="The Broad Institute Genomics Platform"/>
            <consortium name="The Broad Institute Genome Sequencing Center for Infectious Disease"/>
            <person name="Wu L."/>
            <person name="Ma J."/>
        </authorList>
    </citation>
    <scope>NUCLEOTIDE SEQUENCE [LARGE SCALE GENOMIC DNA]</scope>
    <source>
        <strain evidence="3">CGMCC 1.16306</strain>
    </source>
</reference>
<feature type="transmembrane region" description="Helical" evidence="1">
    <location>
        <begin position="12"/>
        <end position="30"/>
    </location>
</feature>
<evidence type="ECO:0000313" key="2">
    <source>
        <dbReference type="EMBL" id="MFC4617791.1"/>
    </source>
</evidence>
<gene>
    <name evidence="2" type="ORF">ACFO4N_03505</name>
</gene>
<dbReference type="Pfam" id="PF07187">
    <property type="entry name" value="DUF1405"/>
    <property type="match status" value="1"/>
</dbReference>
<keyword evidence="3" id="KW-1185">Reference proteome</keyword>
<keyword evidence="1" id="KW-0812">Transmembrane</keyword>
<evidence type="ECO:0000313" key="3">
    <source>
        <dbReference type="Proteomes" id="UP001596022"/>
    </source>
</evidence>
<keyword evidence="1" id="KW-1133">Transmembrane helix</keyword>
<proteinExistence type="predicted"/>